<dbReference type="InterPro" id="IPR011990">
    <property type="entry name" value="TPR-like_helical_dom_sf"/>
</dbReference>
<evidence type="ECO:0000313" key="2">
    <source>
        <dbReference type="EMBL" id="MEJ2889273.1"/>
    </source>
</evidence>
<dbReference type="InterPro" id="IPR035897">
    <property type="entry name" value="Toll_tir_struct_dom_sf"/>
</dbReference>
<dbReference type="SMART" id="SM00028">
    <property type="entry name" value="TPR"/>
    <property type="match status" value="6"/>
</dbReference>
<dbReference type="Gene3D" id="1.25.40.10">
    <property type="entry name" value="Tetratricopeptide repeat domain"/>
    <property type="match status" value="4"/>
</dbReference>
<comment type="caution">
    <text evidence="2">The sequence shown here is derived from an EMBL/GenBank/DDBJ whole genome shotgun (WGS) entry which is preliminary data.</text>
</comment>
<dbReference type="InterPro" id="IPR000157">
    <property type="entry name" value="TIR_dom"/>
</dbReference>
<dbReference type="Pfam" id="PF13676">
    <property type="entry name" value="TIR_2"/>
    <property type="match status" value="1"/>
</dbReference>
<dbReference type="PANTHER" id="PTHR19959">
    <property type="entry name" value="KINESIN LIGHT CHAIN"/>
    <property type="match status" value="1"/>
</dbReference>
<organism evidence="2 3">
    <name type="scientific">Actinomycetospora aeridis</name>
    <dbReference type="NCBI Taxonomy" id="3129231"/>
    <lineage>
        <taxon>Bacteria</taxon>
        <taxon>Bacillati</taxon>
        <taxon>Actinomycetota</taxon>
        <taxon>Actinomycetes</taxon>
        <taxon>Pseudonocardiales</taxon>
        <taxon>Pseudonocardiaceae</taxon>
        <taxon>Actinomycetospora</taxon>
    </lineage>
</organism>
<dbReference type="Gene3D" id="3.40.50.10140">
    <property type="entry name" value="Toll/interleukin-1 receptor homology (TIR) domain"/>
    <property type="match status" value="1"/>
</dbReference>
<dbReference type="InterPro" id="IPR019734">
    <property type="entry name" value="TPR_rpt"/>
</dbReference>
<dbReference type="PROSITE" id="PS50104">
    <property type="entry name" value="TIR"/>
    <property type="match status" value="1"/>
</dbReference>
<dbReference type="PANTHER" id="PTHR19959:SF119">
    <property type="entry name" value="FUNGAL LIPASE-LIKE DOMAIN-CONTAINING PROTEIN"/>
    <property type="match status" value="1"/>
</dbReference>
<dbReference type="Proteomes" id="UP001370100">
    <property type="component" value="Unassembled WGS sequence"/>
</dbReference>
<keyword evidence="2" id="KW-0675">Receptor</keyword>
<gene>
    <name evidence="2" type="ORF">WCD41_22630</name>
</gene>
<proteinExistence type="predicted"/>
<dbReference type="Pfam" id="PF13374">
    <property type="entry name" value="TPR_10"/>
    <property type="match status" value="2"/>
</dbReference>
<protein>
    <submittedName>
        <fullName evidence="2">Toll/interleukin-1 receptor domain-containing protein</fullName>
    </submittedName>
</protein>
<dbReference type="EMBL" id="JBBEGL010000006">
    <property type="protein sequence ID" value="MEJ2889273.1"/>
    <property type="molecule type" value="Genomic_DNA"/>
</dbReference>
<dbReference type="SUPFAM" id="SSF52200">
    <property type="entry name" value="Toll/Interleukin receptor TIR domain"/>
    <property type="match status" value="1"/>
</dbReference>
<keyword evidence="3" id="KW-1185">Reference proteome</keyword>
<reference evidence="2 3" key="1">
    <citation type="submission" date="2024-03" db="EMBL/GenBank/DDBJ databases">
        <title>Actinomycetospora sp. OC33-EN06, a novel actinomycete isolated from wild orchid (Aerides multiflora).</title>
        <authorList>
            <person name="Suriyachadkun C."/>
        </authorList>
    </citation>
    <scope>NUCLEOTIDE SEQUENCE [LARGE SCALE GENOMIC DNA]</scope>
    <source>
        <strain evidence="2 3">OC33-EN06</strain>
    </source>
</reference>
<dbReference type="RefSeq" id="WP_337716669.1">
    <property type="nucleotide sequence ID" value="NZ_JBBEGL010000006.1"/>
</dbReference>
<dbReference type="SUPFAM" id="SSF48452">
    <property type="entry name" value="TPR-like"/>
    <property type="match status" value="3"/>
</dbReference>
<feature type="domain" description="TIR" evidence="1">
    <location>
        <begin position="3"/>
        <end position="143"/>
    </location>
</feature>
<name>A0ABU8NAE8_9PSEU</name>
<accession>A0ABU8NAE8</accession>
<evidence type="ECO:0000259" key="1">
    <source>
        <dbReference type="PROSITE" id="PS50104"/>
    </source>
</evidence>
<evidence type="ECO:0000313" key="3">
    <source>
        <dbReference type="Proteomes" id="UP001370100"/>
    </source>
</evidence>
<sequence>MGRGPDVFISYRTADGGIAAAHLAGRLAEVVGPDQVFRDSDTLLPGAPWPDALTSALDEARVLVAVIGPAWAGTGRPGSRRIDDPGDWVRREILHALRRDVPVVPVVLDGASGPAELGLDGELAGLEDVQTAPLRHRDLTGDTGALIDRLLRLVPELAVHRVFEAPPVRPAELSPSALLRPEFGIVPFAGRDEELTDLDGWLDSVAGEPVRLRTGRGGVGKTRLALRLVSCAHERGWPAGLLAEDADPALLATLRVPTLVVVDYAEGRSDQVGALLAATATAPLRVLLLARTAGRWRQRLARHRDEHVAALAESLVGTPLAPLAPNDPVAEFERALDAFIDHLPGARRPRSPSRLDVVHALDVHAAALAELLDRTHPATSSVDPVRRVLAHERRFWASVARPHGLDPEPDDHLAVVVTCATLTAAPPDADAGSLVADALRTADPVPYLRWHAEAYPDAPPFSSLRPDRLGEELVSDTLADHPDLPDRIATSFGTRDVTRALTVLSRAAGRHPHLERALTAMMRADPTTNVPLAIAVSTGDLLDDDTLGRVLSGLVGEDAGPDVLDQLPDRSSALAGLAVVATRASLRREENSSHPDPVTRARLTHDLAVRLNHIGESEHALAEAVAAVDLYRTLREPTATAMALDTLATVLYALGQHHDALDRVEQGLALLPADAPSHHRATLMATRGNLLGNVHRPGEAVAALEAALEAARVSTDPEVEELDQRAAILTNLAVAHLDLAHLDDAHLDAALEAASASEALRAELADEQPDRYREDHIQALVNLGAVYAERREHAKAAALADGAIVLARGLVGRYGDRHLDALADALNNSATALRRTGDPEAAIIRLTEAVLVYRDLADARPAVSLSSLAAALHNLGSALDDVGRVSAALDRYDEAVDIFRKIAGPGPEGSDAVELAETLRARVGPRLAMKDVAGAVEDAEEAVELMRRHADGRGRARRQMLAGALHELAKATSDPEPAEEAVAILRELADGSPDGDHDLNVALHGLAQHLDEAGEHAVAAPLFAEVRRRVTGDPDLLSTVLHDEALCRSELGEHVVALELITEAVALRRQRADATALGRLELAESLNNLADTMRDVGRDAEAVAVATEAVEVAGALADDLPGGARLHVFCLLTLAGVLDEPTRTEVLHRAETAAGGDEELEEMVRESS</sequence>